<sequence>MWKKATLPLLLLLLLTALLLAQLVAAKSTLPAASAEDIGTSSSSTERFVETALDINDKGDEDSEEATVETYEDDDADADEGERHAAASRTKKATPHFVKTTPTDDEVGELSEEESATQQTHGKHDGQRADSEADAHDDGSGGSDDDDDGDGDGAGGGGEGASAGANYGVSVGVDGNHDGEAVADETSEVSPLKQRGRDRLASIMMHELTRLIDYALEQQRSVVNQFLQDETIELVKCATMEAVKQSCSSFMADVREALKLNKGNDFPTQLAQFGVKTLMARDFERFVQRHNTTRIKQPTAENVIIGNALRKAGVLQIEVELQKRFVEFAKLFHSAVGEYVAELQPNEEQQQRCTFDESLLDWYRKYAAATDASSQVIVLSKFLPLYKDIYYKMKMV</sequence>
<keyword evidence="2" id="KW-0732">Signal</keyword>
<proteinExistence type="predicted"/>
<evidence type="ECO:0000313" key="3">
    <source>
        <dbReference type="EMBL" id="JAD12651.1"/>
    </source>
</evidence>
<feature type="compositionally biased region" description="Acidic residues" evidence="1">
    <location>
        <begin position="103"/>
        <end position="115"/>
    </location>
</feature>
<feature type="region of interest" description="Disordered" evidence="1">
    <location>
        <begin position="55"/>
        <end position="193"/>
    </location>
</feature>
<feature type="signal peptide" evidence="2">
    <location>
        <begin position="1"/>
        <end position="26"/>
    </location>
</feature>
<reference evidence="3" key="1">
    <citation type="submission" date="2014-11" db="EMBL/GenBank/DDBJ databases">
        <authorList>
            <person name="Geib S."/>
        </authorList>
    </citation>
    <scope>NUCLEOTIDE SEQUENCE</scope>
</reference>
<evidence type="ECO:0000256" key="1">
    <source>
        <dbReference type="SAM" id="MobiDB-lite"/>
    </source>
</evidence>
<feature type="chain" id="PRO_5001983588" evidence="2">
    <location>
        <begin position="27"/>
        <end position="396"/>
    </location>
</feature>
<dbReference type="AlphaFoldDB" id="A0A0A1XNS4"/>
<accession>A0A0A1XNS4</accession>
<reference evidence="3" key="2">
    <citation type="journal article" date="2015" name="Gigascience">
        <title>Reconstructing a comprehensive transcriptome assembly of a white-pupal translocated strain of the pest fruit fly Bactrocera cucurbitae.</title>
        <authorList>
            <person name="Sim S.B."/>
            <person name="Calla B."/>
            <person name="Hall B."/>
            <person name="DeRego T."/>
            <person name="Geib S.M."/>
        </authorList>
    </citation>
    <scope>NUCLEOTIDE SEQUENCE</scope>
</reference>
<name>A0A0A1XNS4_ZEUCU</name>
<feature type="compositionally biased region" description="Acidic residues" evidence="1">
    <location>
        <begin position="59"/>
        <end position="80"/>
    </location>
</feature>
<evidence type="ECO:0000256" key="2">
    <source>
        <dbReference type="SAM" id="SignalP"/>
    </source>
</evidence>
<dbReference type="EMBL" id="GBXI01001641">
    <property type="protein sequence ID" value="JAD12651.1"/>
    <property type="molecule type" value="Transcribed_RNA"/>
</dbReference>
<protein>
    <submittedName>
        <fullName evidence="3">Uncharacterized protein</fullName>
    </submittedName>
</protein>
<feature type="compositionally biased region" description="Gly residues" evidence="1">
    <location>
        <begin position="152"/>
        <end position="161"/>
    </location>
</feature>
<organism evidence="3">
    <name type="scientific">Zeugodacus cucurbitae</name>
    <name type="common">Melon fruit fly</name>
    <name type="synonym">Bactrocera cucurbitae</name>
    <dbReference type="NCBI Taxonomy" id="28588"/>
    <lineage>
        <taxon>Eukaryota</taxon>
        <taxon>Metazoa</taxon>
        <taxon>Ecdysozoa</taxon>
        <taxon>Arthropoda</taxon>
        <taxon>Hexapoda</taxon>
        <taxon>Insecta</taxon>
        <taxon>Pterygota</taxon>
        <taxon>Neoptera</taxon>
        <taxon>Endopterygota</taxon>
        <taxon>Diptera</taxon>
        <taxon>Brachycera</taxon>
        <taxon>Muscomorpha</taxon>
        <taxon>Tephritoidea</taxon>
        <taxon>Tephritidae</taxon>
        <taxon>Zeugodacus</taxon>
        <taxon>Zeugodacus</taxon>
    </lineage>
</organism>
<feature type="compositionally biased region" description="Basic and acidic residues" evidence="1">
    <location>
        <begin position="122"/>
        <end position="139"/>
    </location>
</feature>
<gene>
    <name evidence="3" type="ORF">g.41931</name>
</gene>